<accession>A0A315V6P9</accession>
<evidence type="ECO:0000256" key="1">
    <source>
        <dbReference type="PROSITE-ProRule" id="PRU00290"/>
    </source>
</evidence>
<keyword evidence="4" id="KW-1133">Transmembrane helix</keyword>
<evidence type="ECO:0000313" key="6">
    <source>
        <dbReference type="EMBL" id="PWA18465.1"/>
    </source>
</evidence>
<dbReference type="GO" id="GO:0005886">
    <property type="term" value="C:plasma membrane"/>
    <property type="evidence" value="ECO:0007669"/>
    <property type="project" value="TreeGrafter"/>
</dbReference>
<feature type="compositionally biased region" description="Basic and acidic residues" evidence="3">
    <location>
        <begin position="238"/>
        <end position="257"/>
    </location>
</feature>
<dbReference type="AlphaFoldDB" id="A0A315V6P9"/>
<evidence type="ECO:0000313" key="7">
    <source>
        <dbReference type="Proteomes" id="UP000250572"/>
    </source>
</evidence>
<evidence type="ECO:0000259" key="5">
    <source>
        <dbReference type="PROSITE" id="PS50892"/>
    </source>
</evidence>
<dbReference type="EMBL" id="NHOQ01002301">
    <property type="protein sequence ID" value="PWA18465.1"/>
    <property type="molecule type" value="Genomic_DNA"/>
</dbReference>
<dbReference type="SUPFAM" id="SSF58038">
    <property type="entry name" value="SNARE fusion complex"/>
    <property type="match status" value="1"/>
</dbReference>
<organism evidence="6 7">
    <name type="scientific">Gambusia affinis</name>
    <name type="common">Western mosquitofish</name>
    <name type="synonym">Heterandria affinis</name>
    <dbReference type="NCBI Taxonomy" id="33528"/>
    <lineage>
        <taxon>Eukaryota</taxon>
        <taxon>Metazoa</taxon>
        <taxon>Chordata</taxon>
        <taxon>Craniata</taxon>
        <taxon>Vertebrata</taxon>
        <taxon>Euteleostomi</taxon>
        <taxon>Actinopterygii</taxon>
        <taxon>Neopterygii</taxon>
        <taxon>Teleostei</taxon>
        <taxon>Neoteleostei</taxon>
        <taxon>Acanthomorphata</taxon>
        <taxon>Ovalentaria</taxon>
        <taxon>Atherinomorphae</taxon>
        <taxon>Cyprinodontiformes</taxon>
        <taxon>Poeciliidae</taxon>
        <taxon>Poeciliinae</taxon>
        <taxon>Gambusia</taxon>
    </lineage>
</organism>
<keyword evidence="4" id="KW-0812">Transmembrane</keyword>
<feature type="domain" description="V-SNARE coiled-coil homology" evidence="5">
    <location>
        <begin position="258"/>
        <end position="318"/>
    </location>
</feature>
<name>A0A315V6P9_GAMAF</name>
<dbReference type="Proteomes" id="UP000250572">
    <property type="component" value="Unassembled WGS sequence"/>
</dbReference>
<dbReference type="InterPro" id="IPR042581">
    <property type="entry name" value="VAMP5_R-SNARE"/>
</dbReference>
<dbReference type="Pfam" id="PF00957">
    <property type="entry name" value="Synaptobrevin"/>
    <property type="match status" value="1"/>
</dbReference>
<dbReference type="PROSITE" id="PS50892">
    <property type="entry name" value="V_SNARE"/>
    <property type="match status" value="1"/>
</dbReference>
<evidence type="ECO:0000256" key="4">
    <source>
        <dbReference type="SAM" id="Phobius"/>
    </source>
</evidence>
<evidence type="ECO:0000256" key="3">
    <source>
        <dbReference type="SAM" id="MobiDB-lite"/>
    </source>
</evidence>
<feature type="transmembrane region" description="Helical" evidence="4">
    <location>
        <begin position="325"/>
        <end position="348"/>
    </location>
</feature>
<dbReference type="PANTHER" id="PTHR47462:SF1">
    <property type="entry name" value="VESICLE-ASSOCIATED MEMBRANE PROTEIN 5"/>
    <property type="match status" value="1"/>
</dbReference>
<keyword evidence="7" id="KW-1185">Reference proteome</keyword>
<proteinExistence type="predicted"/>
<dbReference type="GO" id="GO:0043001">
    <property type="term" value="P:Golgi to plasma membrane protein transport"/>
    <property type="evidence" value="ECO:0007669"/>
    <property type="project" value="TreeGrafter"/>
</dbReference>
<dbReference type="CDD" id="cd15872">
    <property type="entry name" value="R-SNARE_VAMP5"/>
    <property type="match status" value="1"/>
</dbReference>
<sequence length="349" mass="39021">MILKPPGLMVVLISAFCFLPAVLVFWELKPRVSSNTEAAGRCGNDVTCLSTPGRRLASWHLDGASSSYLLQQILGLLLQLEHRTSKTACGSLSGTPSPSSQPKHVLQLSCSGSLQTGGTKLGVIRACTGEEHVKVRNGGKPGIRVERRIHEDTRIQEHQPHRKETQNPQPEMLMFTTTRDDQGFGRKTIPRLTREFCWSQRTALEFELHAQDFVQDKISTCPFPSCLTIKIQLLGCERGERERERERENGTGEEGKSRLQQTQDKVEQVTVIMLDNKRKAEERSGNLGDLEQQAEDLLEKSKVFEKTTRKLKQQKEISDKKPKKAIIVSVVAGLIILGLIIFVLINFAG</sequence>
<comment type="caution">
    <text evidence="6">The sequence shown here is derived from an EMBL/GenBank/DDBJ whole genome shotgun (WGS) entry which is preliminary data.</text>
</comment>
<dbReference type="STRING" id="33528.ENSGAFP00000017540"/>
<keyword evidence="4" id="KW-0472">Membrane</keyword>
<evidence type="ECO:0000256" key="2">
    <source>
        <dbReference type="SAM" id="Coils"/>
    </source>
</evidence>
<dbReference type="InterPro" id="IPR042166">
    <property type="entry name" value="Vamp5"/>
</dbReference>
<feature type="region of interest" description="Disordered" evidence="3">
    <location>
        <begin position="238"/>
        <end position="262"/>
    </location>
</feature>
<dbReference type="PANTHER" id="PTHR47462">
    <property type="entry name" value="VESICLE-ASSOCIATED MEMBRANE PROTEIN 5"/>
    <property type="match status" value="1"/>
</dbReference>
<dbReference type="Gene3D" id="1.20.5.110">
    <property type="match status" value="1"/>
</dbReference>
<protein>
    <recommendedName>
        <fullName evidence="5">V-SNARE coiled-coil homology domain-containing protein</fullName>
    </recommendedName>
</protein>
<feature type="coiled-coil region" evidence="2">
    <location>
        <begin position="280"/>
        <end position="307"/>
    </location>
</feature>
<reference evidence="6 7" key="1">
    <citation type="journal article" date="2018" name="G3 (Bethesda)">
        <title>A High-Quality Reference Genome for the Invasive Mosquitofish Gambusia affinis Using a Chicago Library.</title>
        <authorList>
            <person name="Hoffberg S.L."/>
            <person name="Troendle N.J."/>
            <person name="Glenn T.C."/>
            <person name="Mahmud O."/>
            <person name="Louha S."/>
            <person name="Chalopin D."/>
            <person name="Bennetzen J.L."/>
            <person name="Mauricio R."/>
        </authorList>
    </citation>
    <scope>NUCLEOTIDE SEQUENCE [LARGE SCALE GENOMIC DNA]</scope>
    <source>
        <strain evidence="6">NE01/NJP1002.9</strain>
        <tissue evidence="6">Muscle</tissue>
    </source>
</reference>
<keyword evidence="1 2" id="KW-0175">Coiled coil</keyword>
<gene>
    <name evidence="6" type="ORF">CCH79_00009915</name>
</gene>
<feature type="transmembrane region" description="Helical" evidence="4">
    <location>
        <begin position="6"/>
        <end position="26"/>
    </location>
</feature>
<dbReference type="InterPro" id="IPR042855">
    <property type="entry name" value="V_SNARE_CC"/>
</dbReference>